<keyword evidence="8" id="KW-0175">Coiled coil</keyword>
<dbReference type="Pfam" id="PF02321">
    <property type="entry name" value="OEP"/>
    <property type="match status" value="1"/>
</dbReference>
<dbReference type="EMBL" id="BMGY01000005">
    <property type="protein sequence ID" value="GGH81380.1"/>
    <property type="molecule type" value="Genomic_DNA"/>
</dbReference>
<reference evidence="10" key="1">
    <citation type="journal article" date="2019" name="Int. J. Syst. Evol. Microbiol.">
        <title>The Global Catalogue of Microorganisms (GCM) 10K type strain sequencing project: providing services to taxonomists for standard genome sequencing and annotation.</title>
        <authorList>
            <consortium name="The Broad Institute Genomics Platform"/>
            <consortium name="The Broad Institute Genome Sequencing Center for Infectious Disease"/>
            <person name="Wu L."/>
            <person name="Ma J."/>
        </authorList>
    </citation>
    <scope>NUCLEOTIDE SEQUENCE [LARGE SCALE GENOMIC DNA]</scope>
    <source>
        <strain evidence="10">CGMCC 1.14966</strain>
    </source>
</reference>
<dbReference type="Gene3D" id="1.20.1600.10">
    <property type="entry name" value="Outer membrane efflux proteins (OEP)"/>
    <property type="match status" value="1"/>
</dbReference>
<evidence type="ECO:0000256" key="8">
    <source>
        <dbReference type="SAM" id="Coils"/>
    </source>
</evidence>
<evidence type="ECO:0000256" key="1">
    <source>
        <dbReference type="ARBA" id="ARBA00004442"/>
    </source>
</evidence>
<dbReference type="Proteomes" id="UP000637774">
    <property type="component" value="Unassembled WGS sequence"/>
</dbReference>
<dbReference type="InterPro" id="IPR051906">
    <property type="entry name" value="TolC-like"/>
</dbReference>
<evidence type="ECO:0000256" key="5">
    <source>
        <dbReference type="ARBA" id="ARBA00022692"/>
    </source>
</evidence>
<evidence type="ECO:0000256" key="7">
    <source>
        <dbReference type="ARBA" id="ARBA00023237"/>
    </source>
</evidence>
<accession>A0ABQ1ZZY8</accession>
<comment type="subcellular location">
    <subcellularLocation>
        <location evidence="1">Cell outer membrane</location>
    </subcellularLocation>
</comment>
<gene>
    <name evidence="9" type="ORF">GCM10011495_08020</name>
</gene>
<dbReference type="PANTHER" id="PTHR30026">
    <property type="entry name" value="OUTER MEMBRANE PROTEIN TOLC"/>
    <property type="match status" value="1"/>
</dbReference>
<evidence type="ECO:0000313" key="10">
    <source>
        <dbReference type="Proteomes" id="UP000637774"/>
    </source>
</evidence>
<keyword evidence="3" id="KW-0813">Transport</keyword>
<evidence type="ECO:0000256" key="4">
    <source>
        <dbReference type="ARBA" id="ARBA00022452"/>
    </source>
</evidence>
<evidence type="ECO:0000256" key="3">
    <source>
        <dbReference type="ARBA" id="ARBA00022448"/>
    </source>
</evidence>
<dbReference type="RefSeq" id="WP_188560742.1">
    <property type="nucleotide sequence ID" value="NZ_BMGY01000005.1"/>
</dbReference>
<keyword evidence="7" id="KW-0998">Cell outer membrane</keyword>
<dbReference type="InterPro" id="IPR003423">
    <property type="entry name" value="OMP_efflux"/>
</dbReference>
<dbReference type="SUPFAM" id="SSF56954">
    <property type="entry name" value="Outer membrane efflux proteins (OEP)"/>
    <property type="match status" value="1"/>
</dbReference>
<dbReference type="PANTHER" id="PTHR30026:SF20">
    <property type="entry name" value="OUTER MEMBRANE PROTEIN TOLC"/>
    <property type="match status" value="1"/>
</dbReference>
<comment type="caution">
    <text evidence="9">The sequence shown here is derived from an EMBL/GenBank/DDBJ whole genome shotgun (WGS) entry which is preliminary data.</text>
</comment>
<feature type="coiled-coil region" evidence="8">
    <location>
        <begin position="437"/>
        <end position="464"/>
    </location>
</feature>
<keyword evidence="10" id="KW-1185">Reference proteome</keyword>
<keyword evidence="4" id="KW-1134">Transmembrane beta strand</keyword>
<evidence type="ECO:0000313" key="9">
    <source>
        <dbReference type="EMBL" id="GGH81380.1"/>
    </source>
</evidence>
<proteinExistence type="inferred from homology"/>
<keyword evidence="6" id="KW-0472">Membrane</keyword>
<keyword evidence="5" id="KW-0812">Transmembrane</keyword>
<evidence type="ECO:0000256" key="6">
    <source>
        <dbReference type="ARBA" id="ARBA00023136"/>
    </source>
</evidence>
<organism evidence="9 10">
    <name type="scientific">Hymenobacter frigidus</name>
    <dbReference type="NCBI Taxonomy" id="1524095"/>
    <lineage>
        <taxon>Bacteria</taxon>
        <taxon>Pseudomonadati</taxon>
        <taxon>Bacteroidota</taxon>
        <taxon>Cytophagia</taxon>
        <taxon>Cytophagales</taxon>
        <taxon>Hymenobacteraceae</taxon>
        <taxon>Hymenobacter</taxon>
    </lineage>
</organism>
<comment type="similarity">
    <text evidence="2">Belongs to the outer membrane factor (OMF) (TC 1.B.17) family.</text>
</comment>
<sequence length="477" mass="52994">MVALLLGLRPVPGRAQTLAADSAVLRLSEFMGLVSQYHPVARQAALNPERARQEIRQARGAFDPTLNGKYYGKQLKGTEYFHDWETYLRVPTWFGIDVKAGWDRGVGPYVNPQEYTATGGLSYVGLSVPLGQGLLVDERRTAVRVAQALTGLAEAERRAIRNKLLLSAAKDYWDWALATERLRLLAANERVAAVRFAATRQRVLAGDLAAIDSVEAQAELQNRQGQRAAARVQSQNAALVASSYLWDGEGRPRELPPTARAQPLPPALAWRVLAPDTLAALAAQAQQLHPDLLKTRVKQVQLKLESRLLLNKLLPKINLDYNLLLPGQPFALENSPQPFRGGYSTNNYKLGLSLAYPVLLRAERAKRQLNQLKLRDAGFQLDQDQRLVGNALQTAANDWQALVEQLRLQQQATVNYQRLRDGELIRFDNGESTVFFINSREASLLAARQKLAELQAKYAQTQAQLRFAAGVDVPVTE</sequence>
<evidence type="ECO:0000256" key="2">
    <source>
        <dbReference type="ARBA" id="ARBA00007613"/>
    </source>
</evidence>
<name>A0ABQ1ZZY8_9BACT</name>
<protein>
    <submittedName>
        <fullName evidence="9">Transporter</fullName>
    </submittedName>
</protein>